<accession>A0A3N5CNJ5</accession>
<comment type="caution">
    <text evidence="2">The sequence shown here is derived from an EMBL/GenBank/DDBJ whole genome shotgun (WGS) entry which is preliminary data.</text>
</comment>
<dbReference type="EMBL" id="RPFZ01000001">
    <property type="protein sequence ID" value="RPF70504.1"/>
    <property type="molecule type" value="Genomic_DNA"/>
</dbReference>
<dbReference type="GO" id="GO:0016811">
    <property type="term" value="F:hydrolase activity, acting on carbon-nitrogen (but not peptide) bonds, in linear amides"/>
    <property type="evidence" value="ECO:0007669"/>
    <property type="project" value="TreeGrafter"/>
</dbReference>
<organism evidence="2 3">
    <name type="scientific">Aurantiacibacter spongiae</name>
    <dbReference type="NCBI Taxonomy" id="2488860"/>
    <lineage>
        <taxon>Bacteria</taxon>
        <taxon>Pseudomonadati</taxon>
        <taxon>Pseudomonadota</taxon>
        <taxon>Alphaproteobacteria</taxon>
        <taxon>Sphingomonadales</taxon>
        <taxon>Erythrobacteraceae</taxon>
        <taxon>Aurantiacibacter</taxon>
    </lineage>
</organism>
<proteinExistence type="predicted"/>
<sequence>MPGRTRRETRQSGRDIGSDGRTRRAAMSVPTLPEGSVLRAARSVRRVSLEVLAPPGRLLIIAPHPDDETLGCGMALAAAVAEGREVAILLLTDGEGSHPNSRKFDTARRVAVRAAEFDNALTALAPDKSIPVVRAHLPDGKTTDESAPQVVDRLLDHPCVANATSIWSTWLGDPHCDHRTAGIVARMLSDLTGAALWSFAVWGRFGERPVPDRLSLFFDSRFHRAKCDAMDAYASQMTDLIDDDSAGFTMPPALFEHFASHPEVFLHER</sequence>
<dbReference type="PANTHER" id="PTHR12993:SF29">
    <property type="entry name" value="BLR3841 PROTEIN"/>
    <property type="match status" value="1"/>
</dbReference>
<gene>
    <name evidence="2" type="ORF">EG799_01855</name>
</gene>
<reference evidence="2 3" key="1">
    <citation type="submission" date="2018-11" db="EMBL/GenBank/DDBJ databases">
        <title>Erythrobacter spongiae sp. nov., isolated from a marine sponge.</title>
        <authorList>
            <person name="Zhuang L."/>
            <person name="Luo L."/>
        </authorList>
    </citation>
    <scope>NUCLEOTIDE SEQUENCE [LARGE SCALE GENOMIC DNA]</scope>
    <source>
        <strain evidence="2 3">HN-E23</strain>
    </source>
</reference>
<dbReference type="PANTHER" id="PTHR12993">
    <property type="entry name" value="N-ACETYLGLUCOSAMINYL-PHOSPHATIDYLINOSITOL DE-N-ACETYLASE-RELATED"/>
    <property type="match status" value="1"/>
</dbReference>
<feature type="compositionally biased region" description="Basic and acidic residues" evidence="1">
    <location>
        <begin position="1"/>
        <end position="22"/>
    </location>
</feature>
<dbReference type="Gene3D" id="3.40.50.10320">
    <property type="entry name" value="LmbE-like"/>
    <property type="match status" value="1"/>
</dbReference>
<dbReference type="InterPro" id="IPR003737">
    <property type="entry name" value="GlcNAc_PI_deacetylase-related"/>
</dbReference>
<evidence type="ECO:0000313" key="2">
    <source>
        <dbReference type="EMBL" id="RPF70504.1"/>
    </source>
</evidence>
<dbReference type="Proteomes" id="UP000275232">
    <property type="component" value="Unassembled WGS sequence"/>
</dbReference>
<protein>
    <submittedName>
        <fullName evidence="2">PIG-L family deacetylase</fullName>
    </submittedName>
</protein>
<dbReference type="SUPFAM" id="SSF102588">
    <property type="entry name" value="LmbE-like"/>
    <property type="match status" value="1"/>
</dbReference>
<name>A0A3N5CNJ5_9SPHN</name>
<evidence type="ECO:0000256" key="1">
    <source>
        <dbReference type="SAM" id="MobiDB-lite"/>
    </source>
</evidence>
<dbReference type="InterPro" id="IPR024078">
    <property type="entry name" value="LmbE-like_dom_sf"/>
</dbReference>
<dbReference type="Pfam" id="PF02585">
    <property type="entry name" value="PIG-L"/>
    <property type="match status" value="1"/>
</dbReference>
<dbReference type="AlphaFoldDB" id="A0A3N5CNJ5"/>
<keyword evidence="3" id="KW-1185">Reference proteome</keyword>
<feature type="region of interest" description="Disordered" evidence="1">
    <location>
        <begin position="1"/>
        <end position="28"/>
    </location>
</feature>
<evidence type="ECO:0000313" key="3">
    <source>
        <dbReference type="Proteomes" id="UP000275232"/>
    </source>
</evidence>